<reference evidence="8" key="1">
    <citation type="journal article" date="2015" name="Genome Announc.">
        <title>Draft genome sequence of Talaromyces cellulolyticus strain Y-94, a source of lignocellulosic biomass-degrading enzymes.</title>
        <authorList>
            <person name="Fujii T."/>
            <person name="Koike H."/>
            <person name="Sawayama S."/>
            <person name="Yano S."/>
            <person name="Inoue H."/>
        </authorList>
    </citation>
    <scope>NUCLEOTIDE SEQUENCE [LARGE SCALE GENOMIC DNA]</scope>
    <source>
        <strain evidence="8">Y-94</strain>
    </source>
</reference>
<protein>
    <recommendedName>
        <fullName evidence="9">Amino acid permease</fullName>
    </recommendedName>
</protein>
<proteinExistence type="predicted"/>
<evidence type="ECO:0000256" key="1">
    <source>
        <dbReference type="ARBA" id="ARBA00004141"/>
    </source>
</evidence>
<feature type="transmembrane region" description="Helical" evidence="6">
    <location>
        <begin position="252"/>
        <end position="273"/>
    </location>
</feature>
<keyword evidence="3 6" id="KW-0812">Transmembrane</keyword>
<keyword evidence="4 6" id="KW-1133">Transmembrane helix</keyword>
<evidence type="ECO:0000256" key="2">
    <source>
        <dbReference type="ARBA" id="ARBA00022448"/>
    </source>
</evidence>
<feature type="transmembrane region" description="Helical" evidence="6">
    <location>
        <begin position="294"/>
        <end position="313"/>
    </location>
</feature>
<feature type="transmembrane region" description="Helical" evidence="6">
    <location>
        <begin position="58"/>
        <end position="78"/>
    </location>
</feature>
<dbReference type="AlphaFoldDB" id="A0A6V8HJN2"/>
<evidence type="ECO:0000256" key="3">
    <source>
        <dbReference type="ARBA" id="ARBA00022692"/>
    </source>
</evidence>
<dbReference type="Proteomes" id="UP000053095">
    <property type="component" value="Unassembled WGS sequence"/>
</dbReference>
<comment type="caution">
    <text evidence="7">The sequence shown here is derived from an EMBL/GenBank/DDBJ whole genome shotgun (WGS) entry which is preliminary data.</text>
</comment>
<evidence type="ECO:0008006" key="9">
    <source>
        <dbReference type="Google" id="ProtNLM"/>
    </source>
</evidence>
<keyword evidence="8" id="KW-1185">Reference proteome</keyword>
<feature type="transmembrane region" description="Helical" evidence="6">
    <location>
        <begin position="461"/>
        <end position="484"/>
    </location>
</feature>
<dbReference type="Gene3D" id="1.20.1740.10">
    <property type="entry name" value="Amino acid/polyamine transporter I"/>
    <property type="match status" value="1"/>
</dbReference>
<gene>
    <name evidence="7" type="ORF">TCE0_042r15369</name>
</gene>
<dbReference type="GO" id="GO:0016020">
    <property type="term" value="C:membrane"/>
    <property type="evidence" value="ECO:0007669"/>
    <property type="project" value="UniProtKB-SubCell"/>
</dbReference>
<feature type="transmembrane region" description="Helical" evidence="6">
    <location>
        <begin position="391"/>
        <end position="411"/>
    </location>
</feature>
<keyword evidence="5 6" id="KW-0472">Membrane</keyword>
<dbReference type="PANTHER" id="PTHR45649:SF5">
    <property type="entry name" value="GABA TRANSPORTER (EUROFUNG)-RELATED"/>
    <property type="match status" value="1"/>
</dbReference>
<evidence type="ECO:0000256" key="5">
    <source>
        <dbReference type="ARBA" id="ARBA00023136"/>
    </source>
</evidence>
<feature type="transmembrane region" description="Helical" evidence="6">
    <location>
        <begin position="496"/>
        <end position="514"/>
    </location>
</feature>
<feature type="transmembrane region" description="Helical" evidence="6">
    <location>
        <begin position="180"/>
        <end position="201"/>
    </location>
</feature>
<evidence type="ECO:0000313" key="8">
    <source>
        <dbReference type="Proteomes" id="UP000053095"/>
    </source>
</evidence>
<comment type="subcellular location">
    <subcellularLocation>
        <location evidence="1">Membrane</location>
        <topology evidence="1">Multi-pass membrane protein</topology>
    </subcellularLocation>
</comment>
<dbReference type="EMBL" id="DF933838">
    <property type="protein sequence ID" value="GAM41892.1"/>
    <property type="molecule type" value="Genomic_DNA"/>
</dbReference>
<dbReference type="PIRSF" id="PIRSF006060">
    <property type="entry name" value="AA_transporter"/>
    <property type="match status" value="1"/>
</dbReference>
<dbReference type="PANTHER" id="PTHR45649">
    <property type="entry name" value="AMINO-ACID PERMEASE BAT1"/>
    <property type="match status" value="1"/>
</dbReference>
<sequence length="534" mass="58462">MDRRNDIELGRFDNKRNITIEEEPATRPQFSRKDVGQIYGHSTGSSGRRNLDRKFDSLSILALSVTLLASWEGLASTFSASLLNGGPSSLVWGLLLSLTGTLAMAFSLAEMASICPIAGAQYHWTAMFAPSGIRPFITWMQGWATIFAWQSSTTSIFLLVAKQVQGLIILNYPNYDATRWQSTLLMWAFTAFSFAVNVWGIQLLPLLQLFGGIFHVVFFIALSVPLILLAPRSTPEFVFKTVMSEGGWENNGISWCIGMLTVTYCFLGFDGAVHMSEEVRNPAKVVPRIIVQSVVINGVLAFGFVLILLFFIGDLNAALDTTSGFPSIAIFYTATKSAKAATAMQCGITAIGLMSSIGVVASVSRLTWAFARDGGLPFSKFFSQIDNRFHVPFRAIGLVCGVVVLLSLINIGSTTALGAILALSTCSLYISYLIPIALLVFRRFDKTGTQINWGPWTMGPWVGLAVNIYSIIFGLFIIVFTPFPSMLPVTAENMNYSGPVFAGMAILLVIDWFVRAKNRFQGPLKEQMQKVANA</sequence>
<dbReference type="GO" id="GO:0022857">
    <property type="term" value="F:transmembrane transporter activity"/>
    <property type="evidence" value="ECO:0007669"/>
    <property type="project" value="InterPro"/>
</dbReference>
<feature type="transmembrane region" description="Helical" evidence="6">
    <location>
        <begin position="90"/>
        <end position="115"/>
    </location>
</feature>
<feature type="transmembrane region" description="Helical" evidence="6">
    <location>
        <begin position="348"/>
        <end position="371"/>
    </location>
</feature>
<dbReference type="Pfam" id="PF13520">
    <property type="entry name" value="AA_permease_2"/>
    <property type="match status" value="1"/>
</dbReference>
<evidence type="ECO:0000256" key="6">
    <source>
        <dbReference type="SAM" id="Phobius"/>
    </source>
</evidence>
<evidence type="ECO:0000313" key="7">
    <source>
        <dbReference type="EMBL" id="GAM41892.1"/>
    </source>
</evidence>
<accession>A0A6V8HJN2</accession>
<dbReference type="InterPro" id="IPR002293">
    <property type="entry name" value="AA/rel_permease1"/>
</dbReference>
<organism evidence="7 8">
    <name type="scientific">Talaromyces pinophilus</name>
    <name type="common">Penicillium pinophilum</name>
    <dbReference type="NCBI Taxonomy" id="128442"/>
    <lineage>
        <taxon>Eukaryota</taxon>
        <taxon>Fungi</taxon>
        <taxon>Dikarya</taxon>
        <taxon>Ascomycota</taxon>
        <taxon>Pezizomycotina</taxon>
        <taxon>Eurotiomycetes</taxon>
        <taxon>Eurotiomycetidae</taxon>
        <taxon>Eurotiales</taxon>
        <taxon>Trichocomaceae</taxon>
        <taxon>Talaromyces</taxon>
        <taxon>Talaromyces sect. Talaromyces</taxon>
    </lineage>
</organism>
<feature type="transmembrane region" description="Helical" evidence="6">
    <location>
        <begin position="213"/>
        <end position="232"/>
    </location>
</feature>
<name>A0A6V8HJN2_TALPI</name>
<evidence type="ECO:0000256" key="4">
    <source>
        <dbReference type="ARBA" id="ARBA00022989"/>
    </source>
</evidence>
<keyword evidence="2" id="KW-0813">Transport</keyword>
<feature type="transmembrane region" description="Helical" evidence="6">
    <location>
        <begin position="417"/>
        <end position="441"/>
    </location>
</feature>